<evidence type="ECO:0000259" key="9">
    <source>
        <dbReference type="Pfam" id="PF00185"/>
    </source>
</evidence>
<dbReference type="GO" id="GO:0006520">
    <property type="term" value="P:amino acid metabolic process"/>
    <property type="evidence" value="ECO:0007669"/>
    <property type="project" value="InterPro"/>
</dbReference>
<dbReference type="AlphaFoldDB" id="Q4UH27"/>
<dbReference type="NCBIfam" id="TIGR00670">
    <property type="entry name" value="asp_carb_tr"/>
    <property type="match status" value="1"/>
</dbReference>
<evidence type="ECO:0000256" key="5">
    <source>
        <dbReference type="ARBA" id="ARBA00022975"/>
    </source>
</evidence>
<dbReference type="PROSITE" id="PS00097">
    <property type="entry name" value="CARBAMOYLTRANSFERASE"/>
    <property type="match status" value="1"/>
</dbReference>
<dbReference type="EMBL" id="CR940347">
    <property type="protein sequence ID" value="CAI73612.1"/>
    <property type="molecule type" value="Genomic_DNA"/>
</dbReference>
<keyword evidence="5" id="KW-0665">Pyrimidine biosynthesis</keyword>
<dbReference type="GeneID" id="3864361"/>
<evidence type="ECO:0000256" key="7">
    <source>
        <dbReference type="ARBA" id="ARBA00048859"/>
    </source>
</evidence>
<dbReference type="PANTHER" id="PTHR45753">
    <property type="entry name" value="ORNITHINE CARBAMOYLTRANSFERASE, MITOCHONDRIAL"/>
    <property type="match status" value="1"/>
</dbReference>
<dbReference type="VEuPathDB" id="PiroplasmaDB:TA20650"/>
<dbReference type="InterPro" id="IPR006132">
    <property type="entry name" value="Asp/Orn_carbamoyltranf_P-bd"/>
</dbReference>
<dbReference type="RefSeq" id="XP_954289.1">
    <property type="nucleotide sequence ID" value="XM_949196.1"/>
</dbReference>
<evidence type="ECO:0000313" key="11">
    <source>
        <dbReference type="EMBL" id="CAI73612.1"/>
    </source>
</evidence>
<dbReference type="GO" id="GO:0016597">
    <property type="term" value="F:amino acid binding"/>
    <property type="evidence" value="ECO:0007669"/>
    <property type="project" value="InterPro"/>
</dbReference>
<evidence type="ECO:0000256" key="4">
    <source>
        <dbReference type="ARBA" id="ARBA00022679"/>
    </source>
</evidence>
<dbReference type="SUPFAM" id="SSF53671">
    <property type="entry name" value="Aspartate/ornithine carbamoyltransferase"/>
    <property type="match status" value="1"/>
</dbReference>
<evidence type="ECO:0000256" key="2">
    <source>
        <dbReference type="ARBA" id="ARBA00008896"/>
    </source>
</evidence>
<dbReference type="KEGG" id="tan:TA20650"/>
<dbReference type="InterPro" id="IPR002082">
    <property type="entry name" value="Asp_carbamoyltransf"/>
</dbReference>
<comment type="pathway">
    <text evidence="1">Pyrimidine metabolism; UMP biosynthesis via de novo pathway; (S)-dihydroorotate from bicarbonate: step 2/3.</text>
</comment>
<dbReference type="PANTHER" id="PTHR45753:SF6">
    <property type="entry name" value="ASPARTATE CARBAMOYLTRANSFERASE"/>
    <property type="match status" value="1"/>
</dbReference>
<evidence type="ECO:0000259" key="10">
    <source>
        <dbReference type="Pfam" id="PF02729"/>
    </source>
</evidence>
<dbReference type="GO" id="GO:0004070">
    <property type="term" value="F:aspartate carbamoyltransferase activity"/>
    <property type="evidence" value="ECO:0007669"/>
    <property type="project" value="UniProtKB-EC"/>
</dbReference>
<accession>Q4UH27</accession>
<dbReference type="InParanoid" id="Q4UH27"/>
<dbReference type="eggNOG" id="KOG0370">
    <property type="taxonomic scope" value="Eukaryota"/>
</dbReference>
<comment type="similarity">
    <text evidence="2">Belongs to the aspartate/ornithine carbamoyltransferase superfamily. ATCase family.</text>
</comment>
<dbReference type="EC" id="2.1.3.2" evidence="3"/>
<keyword evidence="12" id="KW-1185">Reference proteome</keyword>
<dbReference type="InterPro" id="IPR006131">
    <property type="entry name" value="Asp_carbamoyltransf_Asp/Orn-bd"/>
</dbReference>
<reference evidence="11 12" key="1">
    <citation type="journal article" date="2005" name="Science">
        <title>Genome of the host-cell transforming parasite Theileria annulata compared with T. parva.</title>
        <authorList>
            <person name="Pain A."/>
            <person name="Renauld H."/>
            <person name="Berriman M."/>
            <person name="Murphy L."/>
            <person name="Yeats C.A."/>
            <person name="Weir W."/>
            <person name="Kerhornou A."/>
            <person name="Aslett M."/>
            <person name="Bishop R."/>
            <person name="Bouchier C."/>
            <person name="Cochet M."/>
            <person name="Coulson R.M.R."/>
            <person name="Cronin A."/>
            <person name="de Villiers E.P."/>
            <person name="Fraser A."/>
            <person name="Fosker N."/>
            <person name="Gardner M."/>
            <person name="Goble A."/>
            <person name="Griffiths-Jones S."/>
            <person name="Harris D.E."/>
            <person name="Katzer F."/>
            <person name="Larke N."/>
            <person name="Lord A."/>
            <person name="Maser P."/>
            <person name="McKellar S."/>
            <person name="Mooney P."/>
            <person name="Morton F."/>
            <person name="Nene V."/>
            <person name="O'Neil S."/>
            <person name="Price C."/>
            <person name="Quail M.A."/>
            <person name="Rabbinowitsch E."/>
            <person name="Rawlings N.D."/>
            <person name="Rutter S."/>
            <person name="Saunders D."/>
            <person name="Seeger K."/>
            <person name="Shah T."/>
            <person name="Squares R."/>
            <person name="Squares S."/>
            <person name="Tivey A."/>
            <person name="Walker A.R."/>
            <person name="Woodward J."/>
            <person name="Dobbelaere D.A.E."/>
            <person name="Langsley G."/>
            <person name="Rajandream M.A."/>
            <person name="McKeever D."/>
            <person name="Shiels B."/>
            <person name="Tait A."/>
            <person name="Barrell B.G."/>
            <person name="Hall N."/>
        </authorList>
    </citation>
    <scope>NUCLEOTIDE SEQUENCE [LARGE SCALE GENOMIC DNA]</scope>
    <source>
        <strain evidence="12">Ankara</strain>
    </source>
</reference>
<comment type="catalytic activity">
    <reaction evidence="7">
        <text>carbamoyl phosphate + L-aspartate = N-carbamoyl-L-aspartate + phosphate + H(+)</text>
        <dbReference type="Rhea" id="RHEA:20013"/>
        <dbReference type="ChEBI" id="CHEBI:15378"/>
        <dbReference type="ChEBI" id="CHEBI:29991"/>
        <dbReference type="ChEBI" id="CHEBI:32814"/>
        <dbReference type="ChEBI" id="CHEBI:43474"/>
        <dbReference type="ChEBI" id="CHEBI:58228"/>
        <dbReference type="EC" id="2.1.3.2"/>
    </reaction>
</comment>
<dbReference type="FunFam" id="3.40.50.1370:FF:000002">
    <property type="entry name" value="Aspartate carbamoyltransferase 2"/>
    <property type="match status" value="1"/>
</dbReference>
<dbReference type="Proteomes" id="UP000001950">
    <property type="component" value="Chromosome 1"/>
</dbReference>
<dbReference type="Gene3D" id="3.40.50.1370">
    <property type="entry name" value="Aspartate/ornithine carbamoyltransferase"/>
    <property type="match status" value="2"/>
</dbReference>
<dbReference type="OMA" id="VLIMHPG"/>
<dbReference type="GO" id="GO:0016874">
    <property type="term" value="F:ligase activity"/>
    <property type="evidence" value="ECO:0007669"/>
    <property type="project" value="UniProtKB-KW"/>
</dbReference>
<dbReference type="STRING" id="5874.Q4UH27"/>
<dbReference type="FunCoup" id="Q4UH27">
    <property type="interactions" value="119"/>
</dbReference>
<dbReference type="InterPro" id="IPR036901">
    <property type="entry name" value="Asp/Orn_carbamoylTrfase_sf"/>
</dbReference>
<dbReference type="NCBIfam" id="NF002032">
    <property type="entry name" value="PRK00856.1"/>
    <property type="match status" value="1"/>
</dbReference>
<dbReference type="Pfam" id="PF00185">
    <property type="entry name" value="OTCace"/>
    <property type="match status" value="1"/>
</dbReference>
<dbReference type="GO" id="GO:0044205">
    <property type="term" value="P:'de novo' UMP biosynthetic process"/>
    <property type="evidence" value="ECO:0007669"/>
    <property type="project" value="UniProtKB-UniPathway"/>
</dbReference>
<feature type="domain" description="Aspartate/ornithine carbamoyltransferase Asp/Orn-binding" evidence="9">
    <location>
        <begin position="214"/>
        <end position="372"/>
    </location>
</feature>
<evidence type="ECO:0000313" key="12">
    <source>
        <dbReference type="Proteomes" id="UP000001950"/>
    </source>
</evidence>
<dbReference type="Pfam" id="PF02729">
    <property type="entry name" value="OTCace_N"/>
    <property type="match status" value="1"/>
</dbReference>
<dbReference type="PRINTS" id="PR00101">
    <property type="entry name" value="ATCASE"/>
</dbReference>
<protein>
    <recommendedName>
        <fullName evidence="3">aspartate carbamoyltransferase</fullName>
        <ecNumber evidence="3">2.1.3.2</ecNumber>
    </recommendedName>
</protein>
<dbReference type="GO" id="GO:0006207">
    <property type="term" value="P:'de novo' pyrimidine nucleobase biosynthetic process"/>
    <property type="evidence" value="ECO:0007669"/>
    <property type="project" value="InterPro"/>
</dbReference>
<organism evidence="11 12">
    <name type="scientific">Theileria annulata</name>
    <dbReference type="NCBI Taxonomy" id="5874"/>
    <lineage>
        <taxon>Eukaryota</taxon>
        <taxon>Sar</taxon>
        <taxon>Alveolata</taxon>
        <taxon>Apicomplexa</taxon>
        <taxon>Aconoidasida</taxon>
        <taxon>Piroplasmida</taxon>
        <taxon>Theileriidae</taxon>
        <taxon>Theileria</taxon>
    </lineage>
</organism>
<evidence type="ECO:0000256" key="3">
    <source>
        <dbReference type="ARBA" id="ARBA00013008"/>
    </source>
</evidence>
<gene>
    <name evidence="11" type="ORF">TA20650</name>
</gene>
<sequence>MKHFLKHSWVALGAGVVTVTALYALSFVPWVRVSLTELGLYCCDPLLHCLDAAKRKVASSLRNKGLLFVDDLSNAQLSCIFEVADFFRKKLNQRLNLELLAGKVMTTLFCEPSTRTRCSFETAMLKLGGKVVSVTDSGSSFTKGESIDDSVRVLSSYSDVLVLRHPETNVIQRVKHQCMVPLINAGDGSGEHPTQALLDLYTINRYFPVFSSEKEITVCLVGDLKYARTTHSLVRLLSRFNVVLRYVSTPSLQMPTQIQREVEQNFAKYNIPDLAFPRQTSFKKLSDALDNVDVIYVTRIQKERMTPSELPSPKESFKVDKNVMSVLPKHAKVLHPLPRVEEVSLDVDSDERCVFFEQAENGLYVRMALLYLILNKC</sequence>
<evidence type="ECO:0000256" key="1">
    <source>
        <dbReference type="ARBA" id="ARBA00004852"/>
    </source>
</evidence>
<keyword evidence="4 8" id="KW-0808">Transferase</keyword>
<feature type="domain" description="Aspartate/ornithine carbamoyltransferase carbamoyl-P binding" evidence="10">
    <location>
        <begin position="66"/>
        <end position="204"/>
    </location>
</feature>
<comment type="function">
    <text evidence="6">Catalyzes the condensation of carbamoyl phosphate and aspartate to form carbamoyl aspartate and inorganic phosphate, the committed step in the de novo pyrimidine nucleotide biosynthesis pathway.</text>
</comment>
<proteinExistence type="inferred from homology"/>
<dbReference type="PRINTS" id="PR00100">
    <property type="entry name" value="AOTCASE"/>
</dbReference>
<name>Q4UH27_THEAN</name>
<keyword evidence="11" id="KW-0436">Ligase</keyword>
<evidence type="ECO:0000256" key="8">
    <source>
        <dbReference type="RuleBase" id="RU003634"/>
    </source>
</evidence>
<dbReference type="OrthoDB" id="1924069at2759"/>
<dbReference type="InterPro" id="IPR006130">
    <property type="entry name" value="Asp/Orn_carbamoylTrfase"/>
</dbReference>
<dbReference type="UniPathway" id="UPA00070">
    <property type="reaction ID" value="UER00116"/>
</dbReference>
<evidence type="ECO:0000256" key="6">
    <source>
        <dbReference type="ARBA" id="ARBA00043884"/>
    </source>
</evidence>